<keyword evidence="1" id="KW-0175">Coiled coil</keyword>
<dbReference type="EMBL" id="JAFJZO010000028">
    <property type="protein sequence ID" value="KAG5500417.1"/>
    <property type="molecule type" value="Genomic_DNA"/>
</dbReference>
<evidence type="ECO:0000313" key="3">
    <source>
        <dbReference type="EMBL" id="KAG5500417.1"/>
    </source>
</evidence>
<sequence length="304" mass="35132">MSRRPRSKAESAGSEEKTVAELQLEVQLLEKTIEERELSLLGRLNQRGAAGATGHDSFEGTSPKDPGEEARHLARRNAFLRDELTLLEAMERRYASDPHVRDKRNEVRLVEMQIAQAERDVETLQVVRKRRNKGLRAIGDTEEKARRMRGQQELLTSELREEARQLMEVLRELQKKDIELHERCARLKDQVKLSVTDADVRRLKQELEEQRVEIEKLAHKEAMTRKERSSMLEEEQRAVERQRRECAQLSEEVTRLQSVLHQKDLELKRTYQLLVRCGVRPDRLMDAATNGGDDGVMGELPAAS</sequence>
<dbReference type="OrthoDB" id="264776at2759"/>
<organism evidence="3 4">
    <name type="scientific">Porcisia hertigi</name>
    <dbReference type="NCBI Taxonomy" id="2761500"/>
    <lineage>
        <taxon>Eukaryota</taxon>
        <taxon>Discoba</taxon>
        <taxon>Euglenozoa</taxon>
        <taxon>Kinetoplastea</taxon>
        <taxon>Metakinetoplastina</taxon>
        <taxon>Trypanosomatida</taxon>
        <taxon>Trypanosomatidae</taxon>
        <taxon>Leishmaniinae</taxon>
        <taxon>Porcisia</taxon>
    </lineage>
</organism>
<dbReference type="AlphaFoldDB" id="A0A836I8I3"/>
<evidence type="ECO:0000256" key="1">
    <source>
        <dbReference type="SAM" id="Coils"/>
    </source>
</evidence>
<proteinExistence type="predicted"/>
<keyword evidence="4" id="KW-1185">Reference proteome</keyword>
<name>A0A836I8I3_9TRYP</name>
<evidence type="ECO:0000256" key="2">
    <source>
        <dbReference type="SAM" id="MobiDB-lite"/>
    </source>
</evidence>
<evidence type="ECO:0000313" key="4">
    <source>
        <dbReference type="Proteomes" id="UP000674318"/>
    </source>
</evidence>
<feature type="region of interest" description="Disordered" evidence="2">
    <location>
        <begin position="49"/>
        <end position="70"/>
    </location>
</feature>
<feature type="coiled-coil region" evidence="1">
    <location>
        <begin position="100"/>
        <end position="127"/>
    </location>
</feature>
<comment type="caution">
    <text evidence="3">The sequence shown here is derived from an EMBL/GenBank/DDBJ whole genome shotgun (WGS) entry which is preliminary data.</text>
</comment>
<reference evidence="3 4" key="1">
    <citation type="submission" date="2021-02" db="EMBL/GenBank/DDBJ databases">
        <title>Porcisia hertigi Genome sequencing and assembly.</title>
        <authorList>
            <person name="Almutairi H."/>
            <person name="Gatherer D."/>
        </authorList>
    </citation>
    <scope>NUCLEOTIDE SEQUENCE [LARGE SCALE GENOMIC DNA]</scope>
    <source>
        <strain evidence="3 4">C119</strain>
    </source>
</reference>
<dbReference type="RefSeq" id="XP_067755751.1">
    <property type="nucleotide sequence ID" value="XM_067899512.1"/>
</dbReference>
<dbReference type="GeneID" id="94289589"/>
<gene>
    <name evidence="3" type="ORF">JKF63_03510</name>
</gene>
<protein>
    <submittedName>
        <fullName evidence="3">Uncharacterized protein</fullName>
    </submittedName>
</protein>
<dbReference type="Proteomes" id="UP000674318">
    <property type="component" value="Chromosome 28"/>
</dbReference>
<feature type="coiled-coil region" evidence="1">
    <location>
        <begin position="12"/>
        <end position="39"/>
    </location>
</feature>
<feature type="coiled-coil region" evidence="1">
    <location>
        <begin position="156"/>
        <end position="259"/>
    </location>
</feature>
<accession>A0A836I8I3</accession>
<dbReference type="KEGG" id="phet:94289589"/>